<evidence type="ECO:0000256" key="1">
    <source>
        <dbReference type="ARBA" id="ARBA00022448"/>
    </source>
</evidence>
<keyword evidence="4" id="KW-0249">Electron transport</keyword>
<keyword evidence="8" id="KW-1133">Transmembrane helix</keyword>
<dbReference type="Gene3D" id="1.10.760.10">
    <property type="entry name" value="Cytochrome c-like domain"/>
    <property type="match status" value="1"/>
</dbReference>
<dbReference type="SUPFAM" id="SSF46626">
    <property type="entry name" value="Cytochrome c"/>
    <property type="match status" value="1"/>
</dbReference>
<feature type="compositionally biased region" description="Low complexity" evidence="7">
    <location>
        <begin position="170"/>
        <end position="192"/>
    </location>
</feature>
<dbReference type="OrthoDB" id="9814708at2"/>
<dbReference type="AlphaFoldDB" id="A0A1A7C0F7"/>
<evidence type="ECO:0000313" key="11">
    <source>
        <dbReference type="Proteomes" id="UP000092713"/>
    </source>
</evidence>
<dbReference type="RefSeq" id="WP_065307771.1">
    <property type="nucleotide sequence ID" value="NZ_LOCQ01000053.1"/>
</dbReference>
<evidence type="ECO:0000313" key="10">
    <source>
        <dbReference type="EMBL" id="OBV39416.1"/>
    </source>
</evidence>
<dbReference type="STRING" id="1747903.ASR47_10105"/>
<proteinExistence type="predicted"/>
<feature type="region of interest" description="Disordered" evidence="7">
    <location>
        <begin position="162"/>
        <end position="192"/>
    </location>
</feature>
<dbReference type="Proteomes" id="UP000092713">
    <property type="component" value="Unassembled WGS sequence"/>
</dbReference>
<evidence type="ECO:0000256" key="3">
    <source>
        <dbReference type="ARBA" id="ARBA00022723"/>
    </source>
</evidence>
<keyword evidence="11" id="KW-1185">Reference proteome</keyword>
<dbReference type="InterPro" id="IPR036909">
    <property type="entry name" value="Cyt_c-like_dom_sf"/>
</dbReference>
<dbReference type="GO" id="GO:0020037">
    <property type="term" value="F:heme binding"/>
    <property type="evidence" value="ECO:0007669"/>
    <property type="project" value="InterPro"/>
</dbReference>
<dbReference type="PANTHER" id="PTHR40942">
    <property type="match status" value="1"/>
</dbReference>
<keyword evidence="1" id="KW-0813">Transport</keyword>
<dbReference type="EMBL" id="LOCQ01000053">
    <property type="protein sequence ID" value="OBV39416.1"/>
    <property type="molecule type" value="Genomic_DNA"/>
</dbReference>
<keyword evidence="2 6" id="KW-0349">Heme</keyword>
<dbReference type="Pfam" id="PF13442">
    <property type="entry name" value="Cytochrome_CBB3"/>
    <property type="match status" value="1"/>
</dbReference>
<dbReference type="GO" id="GO:0005506">
    <property type="term" value="F:iron ion binding"/>
    <property type="evidence" value="ECO:0007669"/>
    <property type="project" value="InterPro"/>
</dbReference>
<organism evidence="10 11">
    <name type="scientific">Janthinobacterium psychrotolerans</name>
    <dbReference type="NCBI Taxonomy" id="1747903"/>
    <lineage>
        <taxon>Bacteria</taxon>
        <taxon>Pseudomonadati</taxon>
        <taxon>Pseudomonadota</taxon>
        <taxon>Betaproteobacteria</taxon>
        <taxon>Burkholderiales</taxon>
        <taxon>Oxalobacteraceae</taxon>
        <taxon>Janthinobacterium</taxon>
    </lineage>
</organism>
<comment type="caution">
    <text evidence="10">The sequence shown here is derived from an EMBL/GenBank/DDBJ whole genome shotgun (WGS) entry which is preliminary data.</text>
</comment>
<keyword evidence="8" id="KW-0812">Transmembrane</keyword>
<protein>
    <submittedName>
        <fullName evidence="10">Cytochrome c5</fullName>
    </submittedName>
</protein>
<dbReference type="InterPro" id="IPR009056">
    <property type="entry name" value="Cyt_c-like_dom"/>
</dbReference>
<evidence type="ECO:0000256" key="5">
    <source>
        <dbReference type="ARBA" id="ARBA00023004"/>
    </source>
</evidence>
<evidence type="ECO:0000256" key="7">
    <source>
        <dbReference type="SAM" id="MobiDB-lite"/>
    </source>
</evidence>
<keyword evidence="8" id="KW-0472">Membrane</keyword>
<dbReference type="InterPro" id="IPR002323">
    <property type="entry name" value="Cyt_CIE"/>
</dbReference>
<accession>A0A1A7C0F7</accession>
<feature type="domain" description="Cytochrome c" evidence="9">
    <location>
        <begin position="79"/>
        <end position="159"/>
    </location>
</feature>
<dbReference type="GO" id="GO:0009055">
    <property type="term" value="F:electron transfer activity"/>
    <property type="evidence" value="ECO:0007669"/>
    <property type="project" value="InterPro"/>
</dbReference>
<keyword evidence="5 6" id="KW-0408">Iron</keyword>
<reference evidence="10 11" key="1">
    <citation type="submission" date="2016-04" db="EMBL/GenBank/DDBJ databases">
        <title>Draft genome sequence of Janthinobacterium psychrotolerans sp. nov., isolated from freshwater sediments in Denmark.</title>
        <authorList>
            <person name="Gong X."/>
            <person name="Skrivergaard S."/>
            <person name="Korsgaard B.S."/>
            <person name="Schreiber L."/>
            <person name="Marshall I.P."/>
            <person name="Finster K."/>
            <person name="Schramm A."/>
        </authorList>
    </citation>
    <scope>NUCLEOTIDE SEQUENCE [LARGE SCALE GENOMIC DNA]</scope>
    <source>
        <strain evidence="10 11">S3-2</strain>
    </source>
</reference>
<evidence type="ECO:0000259" key="9">
    <source>
        <dbReference type="PROSITE" id="PS51007"/>
    </source>
</evidence>
<evidence type="ECO:0000256" key="4">
    <source>
        <dbReference type="ARBA" id="ARBA00022982"/>
    </source>
</evidence>
<dbReference type="PATRIC" id="fig|1747903.4.peg.3013"/>
<evidence type="ECO:0000256" key="8">
    <source>
        <dbReference type="SAM" id="Phobius"/>
    </source>
</evidence>
<dbReference type="PANTHER" id="PTHR40942:SF4">
    <property type="entry name" value="CYTOCHROME C5"/>
    <property type="match status" value="1"/>
</dbReference>
<keyword evidence="3 6" id="KW-0479">Metal-binding</keyword>
<evidence type="ECO:0000256" key="2">
    <source>
        <dbReference type="ARBA" id="ARBA00022617"/>
    </source>
</evidence>
<feature type="transmembrane region" description="Helical" evidence="8">
    <location>
        <begin position="18"/>
        <end position="40"/>
    </location>
</feature>
<evidence type="ECO:0000256" key="6">
    <source>
        <dbReference type="PROSITE-ProRule" id="PRU00433"/>
    </source>
</evidence>
<gene>
    <name evidence="10" type="ORF">ASR47_10105</name>
</gene>
<dbReference type="PROSITE" id="PS51007">
    <property type="entry name" value="CYTC"/>
    <property type="match status" value="1"/>
</dbReference>
<sequence>MSDAHNEQQSAIKTPKQLLAAVAGFFLITVIGIILLVQFVTAQKLTGEGSDSQSAEAIAERLSPVANTGFTFKDASGPKVLQSAEAVYTSTCVACHGAGVAGAPKFGDAGAWTARLAQGYDTVLKHALEGLRAMPAKGGNPDLDDVEVARAVVYMANASGGKFKEPEVPAPAAAADGAAPAAEPASAPAPAK</sequence>
<name>A0A1A7C0F7_9BURK</name>
<dbReference type="PRINTS" id="PR00607">
    <property type="entry name" value="CYTCHROMECIE"/>
</dbReference>